<evidence type="ECO:0000256" key="6">
    <source>
        <dbReference type="ARBA" id="ARBA00022692"/>
    </source>
</evidence>
<evidence type="ECO:0000313" key="20">
    <source>
        <dbReference type="Proteomes" id="UP001153678"/>
    </source>
</evidence>
<dbReference type="GO" id="GO:0046872">
    <property type="term" value="F:metal ion binding"/>
    <property type="evidence" value="ECO:0007669"/>
    <property type="project" value="UniProtKB-KW"/>
</dbReference>
<evidence type="ECO:0000256" key="15">
    <source>
        <dbReference type="ARBA" id="ARBA00023136"/>
    </source>
</evidence>
<dbReference type="Gene3D" id="3.40.50.300">
    <property type="entry name" value="P-loop containing nucleotide triphosphate hydrolases"/>
    <property type="match status" value="3"/>
</dbReference>
<dbReference type="EMBL" id="CAMKVN010000179">
    <property type="protein sequence ID" value="CAI2164805.1"/>
    <property type="molecule type" value="Genomic_DNA"/>
</dbReference>
<sequence length="694" mass="79738">MEDHKETNHMIVYYPIVPFKRPELIQKHIEMAISVKYGLGKYHLLKNNCEHFATLCVVGVPFSKQADITFNSTNGKIDKEYVLKKMEESNELFSKRNILLIGSTGAGKSTLANVISGKSGENALKEAESSTRFSDTQLTLAQIISRIARGCEKIKDGINQVLFVIGKRFTPEEVKTYNMLKDFFFDKEVTKYTTIVRTNFTNFEDKDICANDIEGLIKESNEGVVEMINSCDKRIIHVDNPSININFNDSNKERVETQIGLNKAVREESRKILLKHLKTCEKVYKPENFDKVDKLIKDDVMKENKRLRKELKKIKSERKKEDLIQERVIELNKKIDDLKEEIKNNEKLIERKMIELIGDNLKAVIEVCRTGSGKSTLANVITGKDEFKEGEYSFSETKDFKAKEFEESGIKYQVIDTPGINDSKILTNLEELISFIKEDGLSQMLFVTRGKLTKEEKSLYNLLKKTIFNEDIIYFTTIVRTSFDNFEDRNSCAHDINLIVAENEESGDEKLDGELIKRIIHVDNPSLDIIGEGKRAEQQKELNKEIRKCSRKMLLKHLETCKEVYETKDITKNFSKQIEEYLSDKTGADLSKKKGKIRTIIKGMKGGLRQINQLDNGDTTLEIISGSTSPLPQTKNNQILVINKVIIYAIRLLEYKDNKLIERKRYAKNKLGFSTLEDALAKAERIKEAERINQ</sequence>
<dbReference type="OrthoDB" id="8954335at2759"/>
<accession>A0A9W4SDS9</accession>
<keyword evidence="14" id="KW-0342">GTP-binding</keyword>
<keyword evidence="15" id="KW-0472">Membrane</keyword>
<keyword evidence="11" id="KW-0460">Magnesium</keyword>
<keyword evidence="5" id="KW-0934">Plastid</keyword>
<evidence type="ECO:0000256" key="3">
    <source>
        <dbReference type="ARBA" id="ARBA00022448"/>
    </source>
</evidence>
<evidence type="ECO:0000256" key="2">
    <source>
        <dbReference type="ARBA" id="ARBA00004167"/>
    </source>
</evidence>
<keyword evidence="13" id="KW-1133">Transmembrane helix</keyword>
<dbReference type="Proteomes" id="UP001153678">
    <property type="component" value="Unassembled WGS sequence"/>
</dbReference>
<keyword evidence="4" id="KW-0150">Chloroplast</keyword>
<dbReference type="InterPro" id="IPR006703">
    <property type="entry name" value="G_AIG1"/>
</dbReference>
<dbReference type="AlphaFoldDB" id="A0A9W4SDS9"/>
<evidence type="ECO:0000256" key="11">
    <source>
        <dbReference type="ARBA" id="ARBA00022842"/>
    </source>
</evidence>
<comment type="caution">
    <text evidence="19">The sequence shown here is derived from an EMBL/GenBank/DDBJ whole genome shotgun (WGS) entry which is preliminary data.</text>
</comment>
<evidence type="ECO:0000256" key="14">
    <source>
        <dbReference type="ARBA" id="ARBA00023134"/>
    </source>
</evidence>
<evidence type="ECO:0000313" key="19">
    <source>
        <dbReference type="EMBL" id="CAI2164805.1"/>
    </source>
</evidence>
<evidence type="ECO:0000256" key="10">
    <source>
        <dbReference type="ARBA" id="ARBA00022805"/>
    </source>
</evidence>
<dbReference type="PANTHER" id="PTHR10903:SF135">
    <property type="entry name" value="TRANSLOCASE OF CHLOROPLAST 120, CHLOROPLASTIC-RELATED"/>
    <property type="match status" value="1"/>
</dbReference>
<dbReference type="SUPFAM" id="SSF52540">
    <property type="entry name" value="P-loop containing nucleoside triphosphate hydrolases"/>
    <property type="match status" value="3"/>
</dbReference>
<evidence type="ECO:0000256" key="1">
    <source>
        <dbReference type="ARBA" id="ARBA00001946"/>
    </source>
</evidence>
<reference evidence="19" key="1">
    <citation type="submission" date="2022-08" db="EMBL/GenBank/DDBJ databases">
        <authorList>
            <person name="Kallberg Y."/>
            <person name="Tangrot J."/>
            <person name="Rosling A."/>
        </authorList>
    </citation>
    <scope>NUCLEOTIDE SEQUENCE</scope>
    <source>
        <strain evidence="19">Wild A</strain>
    </source>
</reference>
<keyword evidence="20" id="KW-1185">Reference proteome</keyword>
<keyword evidence="12" id="KW-0653">Protein transport</keyword>
<keyword evidence="9" id="KW-0378">Hydrolase</keyword>
<dbReference type="GO" id="GO:0016787">
    <property type="term" value="F:hydrolase activity"/>
    <property type="evidence" value="ECO:0007669"/>
    <property type="project" value="UniProtKB-KW"/>
</dbReference>
<keyword evidence="3" id="KW-0813">Transport</keyword>
<organism evidence="19 20">
    <name type="scientific">Funneliformis geosporum</name>
    <dbReference type="NCBI Taxonomy" id="1117311"/>
    <lineage>
        <taxon>Eukaryota</taxon>
        <taxon>Fungi</taxon>
        <taxon>Fungi incertae sedis</taxon>
        <taxon>Mucoromycota</taxon>
        <taxon>Glomeromycotina</taxon>
        <taxon>Glomeromycetes</taxon>
        <taxon>Glomerales</taxon>
        <taxon>Glomeraceae</taxon>
        <taxon>Funneliformis</taxon>
    </lineage>
</organism>
<dbReference type="Pfam" id="PF04970">
    <property type="entry name" value="LRAT"/>
    <property type="match status" value="1"/>
</dbReference>
<feature type="domain" description="LRAT" evidence="18">
    <location>
        <begin position="1"/>
        <end position="65"/>
    </location>
</feature>
<dbReference type="GO" id="GO:0005525">
    <property type="term" value="F:GTP binding"/>
    <property type="evidence" value="ECO:0007669"/>
    <property type="project" value="UniProtKB-KW"/>
</dbReference>
<evidence type="ECO:0000256" key="4">
    <source>
        <dbReference type="ARBA" id="ARBA00022528"/>
    </source>
</evidence>
<evidence type="ECO:0000256" key="12">
    <source>
        <dbReference type="ARBA" id="ARBA00022927"/>
    </source>
</evidence>
<dbReference type="GO" id="GO:0016020">
    <property type="term" value="C:membrane"/>
    <property type="evidence" value="ECO:0007669"/>
    <property type="project" value="UniProtKB-SubCell"/>
</dbReference>
<dbReference type="PANTHER" id="PTHR10903">
    <property type="entry name" value="GTPASE, IMAP FAMILY MEMBER-RELATED"/>
    <property type="match status" value="1"/>
</dbReference>
<evidence type="ECO:0000256" key="13">
    <source>
        <dbReference type="ARBA" id="ARBA00022989"/>
    </source>
</evidence>
<name>A0A9W4SDS9_9GLOM</name>
<keyword evidence="8" id="KW-0547">Nucleotide-binding</keyword>
<dbReference type="InterPro" id="IPR027417">
    <property type="entry name" value="P-loop_NTPase"/>
</dbReference>
<evidence type="ECO:0000256" key="17">
    <source>
        <dbReference type="SAM" id="Coils"/>
    </source>
</evidence>
<keyword evidence="10" id="KW-1002">Plastid outer membrane</keyword>
<comment type="subcellular location">
    <subcellularLocation>
        <location evidence="2">Membrane</location>
        <topology evidence="2">Single-pass membrane protein</topology>
    </subcellularLocation>
    <subcellularLocation>
        <location evidence="16">Plastid</location>
        <location evidence="16">Chloroplast outer membrane</location>
    </subcellularLocation>
</comment>
<evidence type="ECO:0000256" key="5">
    <source>
        <dbReference type="ARBA" id="ARBA00022640"/>
    </source>
</evidence>
<dbReference type="GO" id="GO:0015031">
    <property type="term" value="P:protein transport"/>
    <property type="evidence" value="ECO:0007669"/>
    <property type="project" value="UniProtKB-KW"/>
</dbReference>
<evidence type="ECO:0000256" key="7">
    <source>
        <dbReference type="ARBA" id="ARBA00022723"/>
    </source>
</evidence>
<evidence type="ECO:0000256" key="16">
    <source>
        <dbReference type="ARBA" id="ARBA00024013"/>
    </source>
</evidence>
<evidence type="ECO:0000256" key="8">
    <source>
        <dbReference type="ARBA" id="ARBA00022741"/>
    </source>
</evidence>
<keyword evidence="17" id="KW-0175">Coiled coil</keyword>
<dbReference type="Pfam" id="PF04548">
    <property type="entry name" value="AIG1"/>
    <property type="match status" value="2"/>
</dbReference>
<dbReference type="InterPro" id="IPR045058">
    <property type="entry name" value="GIMA/IAN/Toc"/>
</dbReference>
<protein>
    <submittedName>
        <fullName evidence="19">1564_t:CDS:1</fullName>
    </submittedName>
</protein>
<dbReference type="Gene3D" id="3.90.1720.10">
    <property type="entry name" value="endopeptidase domain like (from Nostoc punctiforme)"/>
    <property type="match status" value="1"/>
</dbReference>
<keyword evidence="6" id="KW-0812">Transmembrane</keyword>
<evidence type="ECO:0000256" key="9">
    <source>
        <dbReference type="ARBA" id="ARBA00022801"/>
    </source>
</evidence>
<evidence type="ECO:0000259" key="18">
    <source>
        <dbReference type="PROSITE" id="PS51934"/>
    </source>
</evidence>
<proteinExistence type="predicted"/>
<dbReference type="PROSITE" id="PS51934">
    <property type="entry name" value="LRAT"/>
    <property type="match status" value="1"/>
</dbReference>
<feature type="coiled-coil region" evidence="17">
    <location>
        <begin position="297"/>
        <end position="355"/>
    </location>
</feature>
<dbReference type="InterPro" id="IPR007053">
    <property type="entry name" value="LRAT_dom"/>
</dbReference>
<keyword evidence="7" id="KW-0479">Metal-binding</keyword>
<gene>
    <name evidence="19" type="ORF">FWILDA_LOCUS1752</name>
</gene>
<comment type="cofactor">
    <cofactor evidence="1">
        <name>Mg(2+)</name>
        <dbReference type="ChEBI" id="CHEBI:18420"/>
    </cofactor>
</comment>